<reference evidence="2 3" key="1">
    <citation type="submission" date="2015-07" db="EMBL/GenBank/DDBJ databases">
        <authorList>
            <person name="Noorani M."/>
        </authorList>
    </citation>
    <scope>NUCLEOTIDE SEQUENCE [LARGE SCALE GENOMIC DNA]</scope>
    <source>
        <strain evidence="2 3">CECT 7802</strain>
    </source>
</reference>
<evidence type="ECO:0008006" key="4">
    <source>
        <dbReference type="Google" id="ProtNLM"/>
    </source>
</evidence>
<name>A0A0M6YEC5_9RHOB</name>
<keyword evidence="3" id="KW-1185">Reference proteome</keyword>
<gene>
    <name evidence="2" type="ORF">JDO7802_00706</name>
</gene>
<feature type="transmembrane region" description="Helical" evidence="1">
    <location>
        <begin position="58"/>
        <end position="85"/>
    </location>
</feature>
<accession>A0A0M6YEC5</accession>
<sequence length="175" mass="19119">MATRAVWRYRAIFAMLCAAIVFFALLPFGAGEGGVPGPDLIVCLMAAWILRRPDYVPVWLLLIVLILADVLLMRPLGLWTLILILMSEYLRRRVDHTEALPFWSEAGLVAACITAAYLVDHLALVLLLAETPPVLGQGLHALATIVFYPATAVFSQVIGVRRLAPGELDSLGTRA</sequence>
<keyword evidence="1" id="KW-0472">Membrane</keyword>
<dbReference type="STRING" id="420998.JDO7802_00706"/>
<organism evidence="2 3">
    <name type="scientific">Jannaschia donghaensis</name>
    <dbReference type="NCBI Taxonomy" id="420998"/>
    <lineage>
        <taxon>Bacteria</taxon>
        <taxon>Pseudomonadati</taxon>
        <taxon>Pseudomonadota</taxon>
        <taxon>Alphaproteobacteria</taxon>
        <taxon>Rhodobacterales</taxon>
        <taxon>Roseobacteraceae</taxon>
        <taxon>Jannaschia</taxon>
    </lineage>
</organism>
<evidence type="ECO:0000313" key="2">
    <source>
        <dbReference type="EMBL" id="CTQ48702.1"/>
    </source>
</evidence>
<evidence type="ECO:0000256" key="1">
    <source>
        <dbReference type="SAM" id="Phobius"/>
    </source>
</evidence>
<proteinExistence type="predicted"/>
<dbReference type="OrthoDB" id="7629477at2"/>
<protein>
    <recommendedName>
        <fullName evidence="4">Rod shape-determining protein MreD</fullName>
    </recommendedName>
</protein>
<feature type="transmembrane region" description="Helical" evidence="1">
    <location>
        <begin position="12"/>
        <end position="30"/>
    </location>
</feature>
<keyword evidence="1" id="KW-1133">Transmembrane helix</keyword>
<dbReference type="RefSeq" id="WP_055082602.1">
    <property type="nucleotide sequence ID" value="NZ_CXSU01000005.1"/>
</dbReference>
<dbReference type="Proteomes" id="UP000049222">
    <property type="component" value="Unassembled WGS sequence"/>
</dbReference>
<dbReference type="EMBL" id="CXSU01000005">
    <property type="protein sequence ID" value="CTQ48702.1"/>
    <property type="molecule type" value="Genomic_DNA"/>
</dbReference>
<keyword evidence="1" id="KW-0812">Transmembrane</keyword>
<evidence type="ECO:0000313" key="3">
    <source>
        <dbReference type="Proteomes" id="UP000049222"/>
    </source>
</evidence>
<dbReference type="AlphaFoldDB" id="A0A0M6YEC5"/>
<feature type="transmembrane region" description="Helical" evidence="1">
    <location>
        <begin position="106"/>
        <end position="129"/>
    </location>
</feature>
<feature type="transmembrane region" description="Helical" evidence="1">
    <location>
        <begin position="141"/>
        <end position="160"/>
    </location>
</feature>